<dbReference type="PIRSF" id="PIRSF033490">
    <property type="entry name" value="MazF"/>
    <property type="match status" value="1"/>
</dbReference>
<sequence length="112" mass="12050">MLTSGDVIDVDLGIPIGSEAGFPRPVVVVTAQLILDQQPTLIQVVPLTSTIRNFRSEVVIEPQQSGLAHISAAQCQHIRAISTARISQPRGNVGAVKLRSMREVLALLMDLD</sequence>
<dbReference type="PANTHER" id="PTHR33988">
    <property type="entry name" value="ENDORIBONUCLEASE MAZF-RELATED"/>
    <property type="match status" value="1"/>
</dbReference>
<dbReference type="InterPro" id="IPR003477">
    <property type="entry name" value="PemK-like"/>
</dbReference>
<dbReference type="PANTHER" id="PTHR33988:SF1">
    <property type="entry name" value="ENDORIBONUCLEASE MAZF7-RELATED"/>
    <property type="match status" value="1"/>
</dbReference>
<dbReference type="InterPro" id="IPR011067">
    <property type="entry name" value="Plasmid_toxin/cell-grow_inhib"/>
</dbReference>
<accession>A0A6J7H1Q0</accession>
<dbReference type="GO" id="GO:0004521">
    <property type="term" value="F:RNA endonuclease activity"/>
    <property type="evidence" value="ECO:0007669"/>
    <property type="project" value="TreeGrafter"/>
</dbReference>
<dbReference type="EMBL" id="CAFBMC010000148">
    <property type="protein sequence ID" value="CAB4912968.1"/>
    <property type="molecule type" value="Genomic_DNA"/>
</dbReference>
<dbReference type="Pfam" id="PF02452">
    <property type="entry name" value="PemK_toxin"/>
    <property type="match status" value="1"/>
</dbReference>
<gene>
    <name evidence="1" type="ORF">UFOPK3495_01702</name>
</gene>
<proteinExistence type="predicted"/>
<dbReference type="GO" id="GO:0016075">
    <property type="term" value="P:rRNA catabolic process"/>
    <property type="evidence" value="ECO:0007669"/>
    <property type="project" value="TreeGrafter"/>
</dbReference>
<organism evidence="1">
    <name type="scientific">freshwater metagenome</name>
    <dbReference type="NCBI Taxonomy" id="449393"/>
    <lineage>
        <taxon>unclassified sequences</taxon>
        <taxon>metagenomes</taxon>
        <taxon>ecological metagenomes</taxon>
    </lineage>
</organism>
<evidence type="ECO:0000313" key="1">
    <source>
        <dbReference type="EMBL" id="CAB4912968.1"/>
    </source>
</evidence>
<protein>
    <submittedName>
        <fullName evidence="1">Unannotated protein</fullName>
    </submittedName>
</protein>
<reference evidence="1" key="1">
    <citation type="submission" date="2020-05" db="EMBL/GenBank/DDBJ databases">
        <authorList>
            <person name="Chiriac C."/>
            <person name="Salcher M."/>
            <person name="Ghai R."/>
            <person name="Kavagutti S V."/>
        </authorList>
    </citation>
    <scope>NUCLEOTIDE SEQUENCE</scope>
</reference>
<dbReference type="Gene3D" id="2.30.30.110">
    <property type="match status" value="1"/>
</dbReference>
<name>A0A6J7H1Q0_9ZZZZ</name>
<dbReference type="AlphaFoldDB" id="A0A6J7H1Q0"/>
<dbReference type="GO" id="GO:0003677">
    <property type="term" value="F:DNA binding"/>
    <property type="evidence" value="ECO:0007669"/>
    <property type="project" value="InterPro"/>
</dbReference>
<dbReference type="GO" id="GO:0006402">
    <property type="term" value="P:mRNA catabolic process"/>
    <property type="evidence" value="ECO:0007669"/>
    <property type="project" value="TreeGrafter"/>
</dbReference>
<dbReference type="SUPFAM" id="SSF50118">
    <property type="entry name" value="Cell growth inhibitor/plasmid maintenance toxic component"/>
    <property type="match status" value="1"/>
</dbReference>